<gene>
    <name evidence="1" type="ORF">PVAP13_7NG263324</name>
</gene>
<protein>
    <submittedName>
        <fullName evidence="1">Uncharacterized protein</fullName>
    </submittedName>
</protein>
<accession>A0A8T0Q1D4</accession>
<evidence type="ECO:0000313" key="2">
    <source>
        <dbReference type="Proteomes" id="UP000823388"/>
    </source>
</evidence>
<evidence type="ECO:0000313" key="1">
    <source>
        <dbReference type="EMBL" id="KAG2567700.1"/>
    </source>
</evidence>
<dbReference type="AlphaFoldDB" id="A0A8T0Q1D4"/>
<keyword evidence="2" id="KW-1185">Reference proteome</keyword>
<dbReference type="EMBL" id="CM029050">
    <property type="protein sequence ID" value="KAG2567700.1"/>
    <property type="molecule type" value="Genomic_DNA"/>
</dbReference>
<comment type="caution">
    <text evidence="1">The sequence shown here is derived from an EMBL/GenBank/DDBJ whole genome shotgun (WGS) entry which is preliminary data.</text>
</comment>
<name>A0A8T0Q1D4_PANVG</name>
<organism evidence="1 2">
    <name type="scientific">Panicum virgatum</name>
    <name type="common">Blackwell switchgrass</name>
    <dbReference type="NCBI Taxonomy" id="38727"/>
    <lineage>
        <taxon>Eukaryota</taxon>
        <taxon>Viridiplantae</taxon>
        <taxon>Streptophyta</taxon>
        <taxon>Embryophyta</taxon>
        <taxon>Tracheophyta</taxon>
        <taxon>Spermatophyta</taxon>
        <taxon>Magnoliopsida</taxon>
        <taxon>Liliopsida</taxon>
        <taxon>Poales</taxon>
        <taxon>Poaceae</taxon>
        <taxon>PACMAD clade</taxon>
        <taxon>Panicoideae</taxon>
        <taxon>Panicodae</taxon>
        <taxon>Paniceae</taxon>
        <taxon>Panicinae</taxon>
        <taxon>Panicum</taxon>
        <taxon>Panicum sect. Hiantes</taxon>
    </lineage>
</organism>
<proteinExistence type="predicted"/>
<sequence>MVPHMAWGRRSRIHLRSMSLARLRQPRCPVMATTHASLPGLAPAPASATTSARDLPSSPTTCSTSCLPSPKPLACALAEQDKAGMNRKVLLLSISFDGGCQSLCLPRCWMLVPSQAHHFAIVKDVGQLRPQHRNIHYMASGLSPLPCFSTCRVRCCRSPNILKFKWQVQSSQVEKKKSHSLLK</sequence>
<dbReference type="Proteomes" id="UP000823388">
    <property type="component" value="Chromosome 7N"/>
</dbReference>
<reference evidence="1" key="1">
    <citation type="submission" date="2020-05" db="EMBL/GenBank/DDBJ databases">
        <title>WGS assembly of Panicum virgatum.</title>
        <authorList>
            <person name="Lovell J.T."/>
            <person name="Jenkins J."/>
            <person name="Shu S."/>
            <person name="Juenger T.E."/>
            <person name="Schmutz J."/>
        </authorList>
    </citation>
    <scope>NUCLEOTIDE SEQUENCE</scope>
    <source>
        <strain evidence="1">AP13</strain>
    </source>
</reference>